<organism evidence="1 2">
    <name type="scientific">Trifolium medium</name>
    <dbReference type="NCBI Taxonomy" id="97028"/>
    <lineage>
        <taxon>Eukaryota</taxon>
        <taxon>Viridiplantae</taxon>
        <taxon>Streptophyta</taxon>
        <taxon>Embryophyta</taxon>
        <taxon>Tracheophyta</taxon>
        <taxon>Spermatophyta</taxon>
        <taxon>Magnoliopsida</taxon>
        <taxon>eudicotyledons</taxon>
        <taxon>Gunneridae</taxon>
        <taxon>Pentapetalae</taxon>
        <taxon>rosids</taxon>
        <taxon>fabids</taxon>
        <taxon>Fabales</taxon>
        <taxon>Fabaceae</taxon>
        <taxon>Papilionoideae</taxon>
        <taxon>50 kb inversion clade</taxon>
        <taxon>NPAAA clade</taxon>
        <taxon>Hologalegina</taxon>
        <taxon>IRL clade</taxon>
        <taxon>Trifolieae</taxon>
        <taxon>Trifolium</taxon>
    </lineage>
</organism>
<dbReference type="EMBL" id="LXQA010137599">
    <property type="protein sequence ID" value="MCI23741.1"/>
    <property type="molecule type" value="Genomic_DNA"/>
</dbReference>
<dbReference type="Proteomes" id="UP000265520">
    <property type="component" value="Unassembled WGS sequence"/>
</dbReference>
<evidence type="ECO:0000313" key="1">
    <source>
        <dbReference type="EMBL" id="MCI23741.1"/>
    </source>
</evidence>
<evidence type="ECO:0000313" key="2">
    <source>
        <dbReference type="Proteomes" id="UP000265520"/>
    </source>
</evidence>
<comment type="caution">
    <text evidence="1">The sequence shown here is derived from an EMBL/GenBank/DDBJ whole genome shotgun (WGS) entry which is preliminary data.</text>
</comment>
<reference evidence="1 2" key="1">
    <citation type="journal article" date="2018" name="Front. Plant Sci.">
        <title>Red Clover (Trifolium pratense) and Zigzag Clover (T. medium) - A Picture of Genomic Similarities and Differences.</title>
        <authorList>
            <person name="Dluhosova J."/>
            <person name="Istvanek J."/>
            <person name="Nedelnik J."/>
            <person name="Repkova J."/>
        </authorList>
    </citation>
    <scope>NUCLEOTIDE SEQUENCE [LARGE SCALE GENOMIC DNA]</scope>
    <source>
        <strain evidence="2">cv. 10/8</strain>
        <tissue evidence="1">Leaf</tissue>
    </source>
</reference>
<feature type="non-terminal residue" evidence="1">
    <location>
        <position position="1"/>
    </location>
</feature>
<proteinExistence type="predicted"/>
<sequence length="57" mass="6507">VLVLFQKSGGEFVQAAVTSVATTRSSEHDATLVVRVRMQEIILVMEPMWHQQYVEEM</sequence>
<dbReference type="AlphaFoldDB" id="A0A392QH67"/>
<protein>
    <submittedName>
        <fullName evidence="1">Uncharacterized protein</fullName>
    </submittedName>
</protein>
<keyword evidence="2" id="KW-1185">Reference proteome</keyword>
<accession>A0A392QH67</accession>
<name>A0A392QH67_9FABA</name>